<dbReference type="AlphaFoldDB" id="A0A5R9IKZ0"/>
<dbReference type="OrthoDB" id="7593450at2"/>
<organism evidence="1 2">
    <name type="scientific">Thalassotalea litorea</name>
    <dbReference type="NCBI Taxonomy" id="2020715"/>
    <lineage>
        <taxon>Bacteria</taxon>
        <taxon>Pseudomonadati</taxon>
        <taxon>Pseudomonadota</taxon>
        <taxon>Gammaproteobacteria</taxon>
        <taxon>Alteromonadales</taxon>
        <taxon>Colwelliaceae</taxon>
        <taxon>Thalassotalea</taxon>
    </lineage>
</organism>
<dbReference type="Proteomes" id="UP000307790">
    <property type="component" value="Unassembled WGS sequence"/>
</dbReference>
<dbReference type="Gene3D" id="1.25.40.10">
    <property type="entry name" value="Tetratricopeptide repeat domain"/>
    <property type="match status" value="1"/>
</dbReference>
<dbReference type="Gene3D" id="1.20.58.320">
    <property type="entry name" value="TPR-like"/>
    <property type="match status" value="1"/>
</dbReference>
<dbReference type="SUPFAM" id="SSF48452">
    <property type="entry name" value="TPR-like"/>
    <property type="match status" value="1"/>
</dbReference>
<evidence type="ECO:0000313" key="2">
    <source>
        <dbReference type="Proteomes" id="UP000307790"/>
    </source>
</evidence>
<comment type="caution">
    <text evidence="1">The sequence shown here is derived from an EMBL/GenBank/DDBJ whole genome shotgun (WGS) entry which is preliminary data.</text>
</comment>
<accession>A0A5R9IKZ0</accession>
<keyword evidence="2" id="KW-1185">Reference proteome</keyword>
<proteinExistence type="predicted"/>
<reference evidence="1 2" key="1">
    <citation type="submission" date="2019-05" db="EMBL/GenBank/DDBJ databases">
        <title>Genome sequences of Thalassotalea litorea 1K03283.</title>
        <authorList>
            <person name="Zhang D."/>
        </authorList>
    </citation>
    <scope>NUCLEOTIDE SEQUENCE [LARGE SCALE GENOMIC DNA]</scope>
    <source>
        <strain evidence="1 2">MCCC 1K03283</strain>
    </source>
</reference>
<dbReference type="InterPro" id="IPR010323">
    <property type="entry name" value="DUF924"/>
</dbReference>
<protein>
    <submittedName>
        <fullName evidence="1">DUF924 domain-containing protein</fullName>
    </submittedName>
</protein>
<sequence>MYERSARFSHGPHQQISTQTRIKTINDSIESVLHFWFSELSNELSPKSQAELWYAATVQQDKEIEDKFAYLIERAGSEQLSDWQNTPKGSLALIILLDQMPRNIHRGSAQAFAYDALALQYCLDGIDKGHDQSLCLIERCFYYHPLEHSESLTMQNLCLLKFNELEDEYFLDEHIKVIQNSLQFAKEHADIIAKFGHFPHRNKVLKRKSSAEEMEYLKTAKRFGQ</sequence>
<name>A0A5R9IKZ0_9GAMM</name>
<gene>
    <name evidence="1" type="ORF">FE810_09405</name>
</gene>
<evidence type="ECO:0000313" key="1">
    <source>
        <dbReference type="EMBL" id="TLU65133.1"/>
    </source>
</evidence>
<dbReference type="InterPro" id="IPR011990">
    <property type="entry name" value="TPR-like_helical_dom_sf"/>
</dbReference>
<dbReference type="Pfam" id="PF06041">
    <property type="entry name" value="DUF924"/>
    <property type="match status" value="1"/>
</dbReference>
<dbReference type="EMBL" id="VCBC01000008">
    <property type="protein sequence ID" value="TLU65133.1"/>
    <property type="molecule type" value="Genomic_DNA"/>
</dbReference>